<protein>
    <submittedName>
        <fullName evidence="8">TonB-dependent receptor</fullName>
    </submittedName>
</protein>
<dbReference type="Gene3D" id="2.170.130.10">
    <property type="entry name" value="TonB-dependent receptor, plug domain"/>
    <property type="match status" value="1"/>
</dbReference>
<dbReference type="Pfam" id="PF00593">
    <property type="entry name" value="TonB_dep_Rec_b-barrel"/>
    <property type="match status" value="1"/>
</dbReference>
<sequence>MQNSTIAASSDQIDNGRFSTSIREGGAGINTVALRGLGSGRTLVLLNGRRLPPSGVGSSVSPVDLGSLPSLLTSRYEILTDGASSIYGSDAIAGVTNAITQRGFDGVKISASGNRNIEGGGGGERIGILWGKRFDAGSIAIAASTNNTRALEFNDRKSLSCPEAFYYRNDGSRADIVEPDGSYRCVGNATYGYLSVYNRNPNGTVAFKGYRVPGGSNVAGEPATYGTTDIFPRNHPAPLSGNAYQPAKNHNIFATMEYSPSWLNGAEVYAELLSNRRNSEQDYWYQFFGLISEKSPVNPYKAQGNPVYAYGFYNVLGEQRVDLNRLVTGVRGNLGSWDWDAYISHSHSDGHYSNVVGIADRINHGTGIDQKTNRFIGDGVPCGPGAPAGCIPFDLTSGSRVSDGVIPKDVADYFFTKARGNTVYQQSIAEVSANGHLLTLPAGQVGAAFGVSARRDAINDDPGELSRAGNLWARTTVGITKGSDVLSEAFGEVTAPLLKNHMFAKNLDLTASGRFSHYKLTGNGKTFKLGLNWGLNDSFRIRSTRGTSFRAPRLYELFLANQTSFSSQSSIDPCIRYDEMKAGEYVKSEIVRKNCALDGLPGNLEASGSSVLVTTGGGTHLKPETSVSTTYGFIFTPVNTNFKFAVDFWDIKIRNQISALGSGLVSQCYSQAEFRSDPICNLFKRVPDGDRRITDVNASYGNIEKQSTKGIDFTVAYSKKLDIGTFGLTMNATHTKENLYQRFRNGESKDRTGLFGNPKLVANTQLSFTRDAWTAYWSTYYTGPTSYNGREGYSQGVNATEYNGTPFTYNGGPARYALDIPSFMTHTLSVSHRAKTWSINVGIANVFNQSAPTLSAQSSRFGSNAAFGQYYYGLLGRQIFMSFNQTFK</sequence>
<dbReference type="EMBL" id="BMYT01000003">
    <property type="protein sequence ID" value="GGX14635.1"/>
    <property type="molecule type" value="Genomic_DNA"/>
</dbReference>
<name>A0ABQ2XG13_9BURK</name>
<evidence type="ECO:0000259" key="6">
    <source>
        <dbReference type="Pfam" id="PF00593"/>
    </source>
</evidence>
<evidence type="ECO:0000256" key="2">
    <source>
        <dbReference type="ARBA" id="ARBA00009810"/>
    </source>
</evidence>
<evidence type="ECO:0000313" key="9">
    <source>
        <dbReference type="Proteomes" id="UP000620127"/>
    </source>
</evidence>
<dbReference type="SUPFAM" id="SSF56935">
    <property type="entry name" value="Porins"/>
    <property type="match status" value="1"/>
</dbReference>
<dbReference type="InterPro" id="IPR000531">
    <property type="entry name" value="Beta-barrel_TonB"/>
</dbReference>
<dbReference type="InterPro" id="IPR036942">
    <property type="entry name" value="Beta-barrel_TonB_sf"/>
</dbReference>
<comment type="caution">
    <text evidence="8">The sequence shown here is derived from an EMBL/GenBank/DDBJ whole genome shotgun (WGS) entry which is preliminary data.</text>
</comment>
<comment type="subcellular location">
    <subcellularLocation>
        <location evidence="1 5">Cell outer membrane</location>
    </subcellularLocation>
</comment>
<evidence type="ECO:0000256" key="1">
    <source>
        <dbReference type="ARBA" id="ARBA00004442"/>
    </source>
</evidence>
<feature type="domain" description="TonB-dependent receptor-like beta-barrel" evidence="6">
    <location>
        <begin position="318"/>
        <end position="846"/>
    </location>
</feature>
<gene>
    <name evidence="8" type="ORF">GCM10011282_21100</name>
</gene>
<keyword evidence="3 5" id="KW-0472">Membrane</keyword>
<dbReference type="PANTHER" id="PTHR47234">
    <property type="match status" value="1"/>
</dbReference>
<evidence type="ECO:0000259" key="7">
    <source>
        <dbReference type="Pfam" id="PF07715"/>
    </source>
</evidence>
<keyword evidence="9" id="KW-1185">Reference proteome</keyword>
<dbReference type="Pfam" id="PF07715">
    <property type="entry name" value="Plug"/>
    <property type="match status" value="1"/>
</dbReference>
<keyword evidence="4" id="KW-0998">Cell outer membrane</keyword>
<evidence type="ECO:0000256" key="3">
    <source>
        <dbReference type="ARBA" id="ARBA00023136"/>
    </source>
</evidence>
<comment type="similarity">
    <text evidence="2 5">Belongs to the TonB-dependent receptor family.</text>
</comment>
<accession>A0ABQ2XG13</accession>
<keyword evidence="8" id="KW-0675">Receptor</keyword>
<dbReference type="InterPro" id="IPR012910">
    <property type="entry name" value="Plug_dom"/>
</dbReference>
<evidence type="ECO:0000256" key="5">
    <source>
        <dbReference type="RuleBase" id="RU003357"/>
    </source>
</evidence>
<organism evidence="8 9">
    <name type="scientific">Undibacterium macrobrachii</name>
    <dbReference type="NCBI Taxonomy" id="1119058"/>
    <lineage>
        <taxon>Bacteria</taxon>
        <taxon>Pseudomonadati</taxon>
        <taxon>Pseudomonadota</taxon>
        <taxon>Betaproteobacteria</taxon>
        <taxon>Burkholderiales</taxon>
        <taxon>Oxalobacteraceae</taxon>
        <taxon>Undibacterium</taxon>
    </lineage>
</organism>
<proteinExistence type="inferred from homology"/>
<dbReference type="Gene3D" id="2.40.170.20">
    <property type="entry name" value="TonB-dependent receptor, beta-barrel domain"/>
    <property type="match status" value="1"/>
</dbReference>
<evidence type="ECO:0000313" key="8">
    <source>
        <dbReference type="EMBL" id="GGX14635.1"/>
    </source>
</evidence>
<dbReference type="PANTHER" id="PTHR47234:SF2">
    <property type="entry name" value="TONB-DEPENDENT RECEPTOR"/>
    <property type="match status" value="1"/>
</dbReference>
<keyword evidence="5" id="KW-0798">TonB box</keyword>
<dbReference type="InterPro" id="IPR037066">
    <property type="entry name" value="Plug_dom_sf"/>
</dbReference>
<evidence type="ECO:0000256" key="4">
    <source>
        <dbReference type="ARBA" id="ARBA00023237"/>
    </source>
</evidence>
<reference evidence="9" key="1">
    <citation type="journal article" date="2019" name="Int. J. Syst. Evol. Microbiol.">
        <title>The Global Catalogue of Microorganisms (GCM) 10K type strain sequencing project: providing services to taxonomists for standard genome sequencing and annotation.</title>
        <authorList>
            <consortium name="The Broad Institute Genomics Platform"/>
            <consortium name="The Broad Institute Genome Sequencing Center for Infectious Disease"/>
            <person name="Wu L."/>
            <person name="Ma J."/>
        </authorList>
    </citation>
    <scope>NUCLEOTIDE SEQUENCE [LARGE SCALE GENOMIC DNA]</scope>
    <source>
        <strain evidence="9">KCTC 23916</strain>
    </source>
</reference>
<feature type="domain" description="TonB-dependent receptor plug" evidence="7">
    <location>
        <begin position="22"/>
        <end position="95"/>
    </location>
</feature>
<dbReference type="Proteomes" id="UP000620127">
    <property type="component" value="Unassembled WGS sequence"/>
</dbReference>